<sequence>MWNENMTSVALLALAMVASIRGVESFSNTLHVTTTALPIRLSNPSSALSESFDDEDEYEPPKKKGFFANFFSELDAFVDDATSRRLGNGAQYYGKRKSSFYGKEDLNKKRDRVSPSLVWETLCTRLISVIHLYSFVSLKLFLSPVVILRQGCFRPHW</sequence>
<dbReference type="Proteomes" id="UP001530315">
    <property type="component" value="Unassembled WGS sequence"/>
</dbReference>
<reference evidence="2 3" key="1">
    <citation type="submission" date="2024-10" db="EMBL/GenBank/DDBJ databases">
        <title>Updated reference genomes for cyclostephanoid diatoms.</title>
        <authorList>
            <person name="Roberts W.R."/>
            <person name="Alverson A.J."/>
        </authorList>
    </citation>
    <scope>NUCLEOTIDE SEQUENCE [LARGE SCALE GENOMIC DNA]</scope>
    <source>
        <strain evidence="2 3">AJA276-08</strain>
    </source>
</reference>
<dbReference type="AlphaFoldDB" id="A0ABD3Q0C6"/>
<dbReference type="EMBL" id="JALLAZ020000527">
    <property type="protein sequence ID" value="KAL3793081.1"/>
    <property type="molecule type" value="Genomic_DNA"/>
</dbReference>
<evidence type="ECO:0000313" key="2">
    <source>
        <dbReference type="EMBL" id="KAL3793081.1"/>
    </source>
</evidence>
<evidence type="ECO:0000313" key="3">
    <source>
        <dbReference type="Proteomes" id="UP001530315"/>
    </source>
</evidence>
<keyword evidence="3" id="KW-1185">Reference proteome</keyword>
<gene>
    <name evidence="2" type="ORF">ACHAW5_003946</name>
</gene>
<feature type="signal peptide" evidence="1">
    <location>
        <begin position="1"/>
        <end position="25"/>
    </location>
</feature>
<name>A0ABD3Q0C6_9STRA</name>
<proteinExistence type="predicted"/>
<feature type="chain" id="PRO_5044758105" evidence="1">
    <location>
        <begin position="26"/>
        <end position="157"/>
    </location>
</feature>
<protein>
    <submittedName>
        <fullName evidence="2">Uncharacterized protein</fullName>
    </submittedName>
</protein>
<keyword evidence="1" id="KW-0732">Signal</keyword>
<comment type="caution">
    <text evidence="2">The sequence shown here is derived from an EMBL/GenBank/DDBJ whole genome shotgun (WGS) entry which is preliminary data.</text>
</comment>
<organism evidence="2 3">
    <name type="scientific">Stephanodiscus triporus</name>
    <dbReference type="NCBI Taxonomy" id="2934178"/>
    <lineage>
        <taxon>Eukaryota</taxon>
        <taxon>Sar</taxon>
        <taxon>Stramenopiles</taxon>
        <taxon>Ochrophyta</taxon>
        <taxon>Bacillariophyta</taxon>
        <taxon>Coscinodiscophyceae</taxon>
        <taxon>Thalassiosirophycidae</taxon>
        <taxon>Stephanodiscales</taxon>
        <taxon>Stephanodiscaceae</taxon>
        <taxon>Stephanodiscus</taxon>
    </lineage>
</organism>
<evidence type="ECO:0000256" key="1">
    <source>
        <dbReference type="SAM" id="SignalP"/>
    </source>
</evidence>
<accession>A0ABD3Q0C6</accession>